<feature type="transmembrane region" description="Helical" evidence="8">
    <location>
        <begin position="450"/>
        <end position="468"/>
    </location>
</feature>
<feature type="transmembrane region" description="Helical" evidence="8">
    <location>
        <begin position="164"/>
        <end position="184"/>
    </location>
</feature>
<feature type="transmembrane region" description="Helical" evidence="8">
    <location>
        <begin position="354"/>
        <end position="372"/>
    </location>
</feature>
<dbReference type="PANTHER" id="PTHR42718">
    <property type="entry name" value="MAJOR FACILITATOR SUPERFAMILY MULTIDRUG TRANSPORTER MFSC"/>
    <property type="match status" value="1"/>
</dbReference>
<organism evidence="10 11">
    <name type="scientific">Paractinoplanes pyxinae</name>
    <dbReference type="NCBI Taxonomy" id="2997416"/>
    <lineage>
        <taxon>Bacteria</taxon>
        <taxon>Bacillati</taxon>
        <taxon>Actinomycetota</taxon>
        <taxon>Actinomycetes</taxon>
        <taxon>Micromonosporales</taxon>
        <taxon>Micromonosporaceae</taxon>
        <taxon>Paractinoplanes</taxon>
    </lineage>
</organism>
<dbReference type="PANTHER" id="PTHR42718:SF46">
    <property type="entry name" value="BLR6921 PROTEIN"/>
    <property type="match status" value="1"/>
</dbReference>
<feature type="region of interest" description="Disordered" evidence="7">
    <location>
        <begin position="191"/>
        <end position="213"/>
    </location>
</feature>
<comment type="caution">
    <text evidence="10">The sequence shown here is derived from an EMBL/GenBank/DDBJ whole genome shotgun (WGS) entry which is preliminary data.</text>
</comment>
<keyword evidence="5 8" id="KW-1133">Transmembrane helix</keyword>
<feature type="transmembrane region" description="Helical" evidence="8">
    <location>
        <begin position="76"/>
        <end position="96"/>
    </location>
</feature>
<feature type="transmembrane region" description="Helical" evidence="8">
    <location>
        <begin position="290"/>
        <end position="313"/>
    </location>
</feature>
<evidence type="ECO:0000259" key="9">
    <source>
        <dbReference type="PROSITE" id="PS50850"/>
    </source>
</evidence>
<reference evidence="10" key="1">
    <citation type="submission" date="2022-11" db="EMBL/GenBank/DDBJ databases">
        <authorList>
            <person name="Somphong A."/>
            <person name="Phongsopitanun W."/>
        </authorList>
    </citation>
    <scope>NUCLEOTIDE SEQUENCE</scope>
    <source>
        <strain evidence="10">Pm04-4</strain>
    </source>
</reference>
<evidence type="ECO:0000256" key="7">
    <source>
        <dbReference type="SAM" id="MobiDB-lite"/>
    </source>
</evidence>
<feature type="transmembrane region" description="Helical" evidence="8">
    <location>
        <begin position="378"/>
        <end position="401"/>
    </location>
</feature>
<feature type="transmembrane region" description="Helical" evidence="8">
    <location>
        <begin position="422"/>
        <end position="444"/>
    </location>
</feature>
<evidence type="ECO:0000256" key="6">
    <source>
        <dbReference type="ARBA" id="ARBA00023136"/>
    </source>
</evidence>
<dbReference type="PROSITE" id="PS50850">
    <property type="entry name" value="MFS"/>
    <property type="match status" value="1"/>
</dbReference>
<evidence type="ECO:0000256" key="4">
    <source>
        <dbReference type="ARBA" id="ARBA00022692"/>
    </source>
</evidence>
<evidence type="ECO:0000256" key="3">
    <source>
        <dbReference type="ARBA" id="ARBA00022475"/>
    </source>
</evidence>
<dbReference type="InterPro" id="IPR036259">
    <property type="entry name" value="MFS_trans_sf"/>
</dbReference>
<feature type="transmembrane region" description="Helical" evidence="8">
    <location>
        <begin position="247"/>
        <end position="269"/>
    </location>
</feature>
<dbReference type="InterPro" id="IPR011701">
    <property type="entry name" value="MFS"/>
</dbReference>
<dbReference type="CDD" id="cd17321">
    <property type="entry name" value="MFS_MMR_MDR_like"/>
    <property type="match status" value="1"/>
</dbReference>
<feature type="transmembrane region" description="Helical" evidence="8">
    <location>
        <begin position="12"/>
        <end position="33"/>
    </location>
</feature>
<keyword evidence="4 8" id="KW-0812">Transmembrane</keyword>
<feature type="transmembrane region" description="Helical" evidence="8">
    <location>
        <begin position="108"/>
        <end position="126"/>
    </location>
</feature>
<keyword evidence="6 8" id="KW-0472">Membrane</keyword>
<sequence>MTSHPARWRILGFLGIAQLMLILDVTVVAIALPSMGADLNLSRETLTWTVSAYTLTFGGLMLLGGRLADLAGAKRVLLAGLLIFSVASLVTGLAWSPEALLGGRIAQGLGAALLSPAALSLVVALFDGDERNRALGIWSALGGGGAALGVLLGGLITAGPGWPWVFYVNVPVGLIIAVALTSMLPATLADSGDATPGEHSDANADAPSTANANAESRTRLDVFGAVLVTASTAAVIFALIGAGDRGWLSPVTGLLVLAAAIGYVVFVAWQRRASSPLMDVSLLARRPVATGAFLILLATALMIAVFFLGTFYFQHARGFGALTTGLLFLPVAVSTMAGAQLTGRLIGRLGARPLAMAGTAIAAAGMAVPALSLTTATVVTGVVIAAAGTGVLFVVASATALGQVAPHEAGIASGIVSTFHEFGASLGAAVISSVAAASIAGTTLTGFENGFLTAAIVAAADIAIAAVLTPTRPRPTPVPA</sequence>
<keyword evidence="11" id="KW-1185">Reference proteome</keyword>
<evidence type="ECO:0000256" key="5">
    <source>
        <dbReference type="ARBA" id="ARBA00022989"/>
    </source>
</evidence>
<dbReference type="SUPFAM" id="SSF103473">
    <property type="entry name" value="MFS general substrate transporter"/>
    <property type="match status" value="1"/>
</dbReference>
<keyword evidence="2" id="KW-0813">Transport</keyword>
<evidence type="ECO:0000256" key="8">
    <source>
        <dbReference type="SAM" id="Phobius"/>
    </source>
</evidence>
<feature type="transmembrane region" description="Helical" evidence="8">
    <location>
        <begin position="138"/>
        <end position="158"/>
    </location>
</feature>
<gene>
    <name evidence="10" type="ORF">OWR29_03245</name>
</gene>
<protein>
    <submittedName>
        <fullName evidence="10">MFS transporter</fullName>
    </submittedName>
</protein>
<dbReference type="Proteomes" id="UP001151002">
    <property type="component" value="Unassembled WGS sequence"/>
</dbReference>
<feature type="domain" description="Major facilitator superfamily (MFS) profile" evidence="9">
    <location>
        <begin position="10"/>
        <end position="473"/>
    </location>
</feature>
<dbReference type="Pfam" id="PF07690">
    <property type="entry name" value="MFS_1"/>
    <property type="match status" value="1"/>
</dbReference>
<feature type="transmembrane region" description="Helical" evidence="8">
    <location>
        <begin position="319"/>
        <end position="342"/>
    </location>
</feature>
<keyword evidence="3" id="KW-1003">Cell membrane</keyword>
<evidence type="ECO:0000256" key="1">
    <source>
        <dbReference type="ARBA" id="ARBA00004651"/>
    </source>
</evidence>
<dbReference type="EMBL" id="JAPNTZ010000001">
    <property type="protein sequence ID" value="MCY1136998.1"/>
    <property type="molecule type" value="Genomic_DNA"/>
</dbReference>
<dbReference type="PRINTS" id="PR01036">
    <property type="entry name" value="TCRTETB"/>
</dbReference>
<accession>A0ABT4ARY4</accession>
<dbReference type="Gene3D" id="1.20.1250.20">
    <property type="entry name" value="MFS general substrate transporter like domains"/>
    <property type="match status" value="1"/>
</dbReference>
<dbReference type="InterPro" id="IPR020846">
    <property type="entry name" value="MFS_dom"/>
</dbReference>
<dbReference type="RefSeq" id="WP_267560798.1">
    <property type="nucleotide sequence ID" value="NZ_JAPNTZ010000001.1"/>
</dbReference>
<dbReference type="Gene3D" id="1.20.1720.10">
    <property type="entry name" value="Multidrug resistance protein D"/>
    <property type="match status" value="1"/>
</dbReference>
<evidence type="ECO:0000256" key="2">
    <source>
        <dbReference type="ARBA" id="ARBA00022448"/>
    </source>
</evidence>
<feature type="transmembrane region" description="Helical" evidence="8">
    <location>
        <begin position="45"/>
        <end position="64"/>
    </location>
</feature>
<proteinExistence type="predicted"/>
<evidence type="ECO:0000313" key="11">
    <source>
        <dbReference type="Proteomes" id="UP001151002"/>
    </source>
</evidence>
<comment type="subcellular location">
    <subcellularLocation>
        <location evidence="1">Cell membrane</location>
        <topology evidence="1">Multi-pass membrane protein</topology>
    </subcellularLocation>
</comment>
<feature type="transmembrane region" description="Helical" evidence="8">
    <location>
        <begin position="222"/>
        <end position="241"/>
    </location>
</feature>
<name>A0ABT4ARY4_9ACTN</name>
<evidence type="ECO:0000313" key="10">
    <source>
        <dbReference type="EMBL" id="MCY1136998.1"/>
    </source>
</evidence>